<name>A0A8C0LH38_CANLU</name>
<dbReference type="FunFam" id="1.10.150.50:FF:000008">
    <property type="entry name" value="Neurabin-1 isoform 1-like protein"/>
    <property type="match status" value="1"/>
</dbReference>
<feature type="domain" description="SAM" evidence="4">
    <location>
        <begin position="468"/>
        <end position="531"/>
    </location>
</feature>
<dbReference type="CDD" id="cd09512">
    <property type="entry name" value="SAM_Neurabin-like"/>
    <property type="match status" value="1"/>
</dbReference>
<evidence type="ECO:0000313" key="6">
    <source>
        <dbReference type="Proteomes" id="UP000694391"/>
    </source>
</evidence>
<dbReference type="GO" id="GO:0031175">
    <property type="term" value="P:neuron projection development"/>
    <property type="evidence" value="ECO:0007669"/>
    <property type="project" value="TreeGrafter"/>
</dbReference>
<feature type="compositionally biased region" description="Basic residues" evidence="3">
    <location>
        <begin position="182"/>
        <end position="191"/>
    </location>
</feature>
<reference evidence="5" key="2">
    <citation type="submission" date="2025-09" db="UniProtKB">
        <authorList>
            <consortium name="Ensembl"/>
        </authorList>
    </citation>
    <scope>IDENTIFICATION</scope>
</reference>
<dbReference type="InterPro" id="IPR001660">
    <property type="entry name" value="SAM"/>
</dbReference>
<keyword evidence="6" id="KW-1185">Reference proteome</keyword>
<feature type="region of interest" description="Disordered" evidence="3">
    <location>
        <begin position="532"/>
        <end position="559"/>
    </location>
</feature>
<evidence type="ECO:0000256" key="1">
    <source>
        <dbReference type="ARBA" id="ARBA00022553"/>
    </source>
</evidence>
<dbReference type="SUPFAM" id="SSF47769">
    <property type="entry name" value="SAM/Pointed domain"/>
    <property type="match status" value="1"/>
</dbReference>
<feature type="compositionally biased region" description="Low complexity" evidence="3">
    <location>
        <begin position="277"/>
        <end position="295"/>
    </location>
</feature>
<dbReference type="Gene3D" id="1.10.150.50">
    <property type="entry name" value="Transcription Factor, Ets-1"/>
    <property type="match status" value="1"/>
</dbReference>
<feature type="compositionally biased region" description="Basic and acidic residues" evidence="3">
    <location>
        <begin position="302"/>
        <end position="315"/>
    </location>
</feature>
<dbReference type="GO" id="GO:0007015">
    <property type="term" value="P:actin filament organization"/>
    <property type="evidence" value="ECO:0007669"/>
    <property type="project" value="TreeGrafter"/>
</dbReference>
<feature type="compositionally biased region" description="Low complexity" evidence="3">
    <location>
        <begin position="418"/>
        <end position="437"/>
    </location>
</feature>
<dbReference type="GeneTree" id="ENSGT00940000160279"/>
<evidence type="ECO:0000259" key="4">
    <source>
        <dbReference type="PROSITE" id="PS50105"/>
    </source>
</evidence>
<dbReference type="GO" id="GO:0014069">
    <property type="term" value="C:postsynaptic density"/>
    <property type="evidence" value="ECO:0007669"/>
    <property type="project" value="TreeGrafter"/>
</dbReference>
<gene>
    <name evidence="5" type="primary">SAMD14</name>
</gene>
<dbReference type="Pfam" id="PF07647">
    <property type="entry name" value="SAM_2"/>
    <property type="match status" value="1"/>
</dbReference>
<evidence type="ECO:0000256" key="3">
    <source>
        <dbReference type="SAM" id="MobiDB-lite"/>
    </source>
</evidence>
<dbReference type="InterPro" id="IPR013761">
    <property type="entry name" value="SAM/pointed_sf"/>
</dbReference>
<dbReference type="AlphaFoldDB" id="A0A8C0LH38"/>
<reference evidence="5" key="1">
    <citation type="submission" date="2025-08" db="UniProtKB">
        <authorList>
            <consortium name="Ensembl"/>
        </authorList>
    </citation>
    <scope>IDENTIFICATION</scope>
</reference>
<evidence type="ECO:0000256" key="2">
    <source>
        <dbReference type="ARBA" id="ARBA00023054"/>
    </source>
</evidence>
<dbReference type="Ensembl" id="ENSCAFT00020034727.1">
    <property type="protein sequence ID" value="ENSCAFP00020030129.1"/>
    <property type="gene ID" value="ENSCAFG00020023482.1"/>
</dbReference>
<dbReference type="GO" id="GO:0051015">
    <property type="term" value="F:actin filament binding"/>
    <property type="evidence" value="ECO:0007669"/>
    <property type="project" value="TreeGrafter"/>
</dbReference>
<sequence length="559" mass="60398">SVCSSLALLSTDLPSKRLGGLPPNNPPPQHCPPPTLPYLAALHIPAPQRPPSLVNSQPELRQLWCFLPDTSKRDHPVLSSSAPVRGPTICRVSVLTCLAFWGTVSDPVLHFTCTPSPRHSETSVDCLACECWRLPELGLCTCCPHGLVSAPFTWFPDLDLAVPETVRLDSSLHKARAQLLAKGRRHRPSRSRLRDSASSAEDGEGSDGPGGKVTDGCGSPLHRLRSPLHSGPGSPAGGSFCLEPPGLRRSLDEDEPPPSPLTRYRPLHNAASHEGLAAASCSPPRSAPSSDSSPSFVRRHPRAEPHSEDDSRDASPPEPASPTIGLDKKTRRKFLDLGVTLRRASTSKSRKDKGSNRLSMGSRESVEGSGRSGGSPFLPFSWFTDSGKGSASSGSTTSPTCSPKHEGFSPKKSASQESTLSDDSTPPSSSPKIPSGPRQETKCSYPYHTLSQSSDEFLDEPLPTVHHWTSQQVGQWLHSLNLEQYAAEFAARQVDGPQLLQLDGSKLKSLGLSNSHDRALVKRKVKELAAAAEKERKAQEKAARQREKLRRREQEAKKS</sequence>
<dbReference type="Proteomes" id="UP000694391">
    <property type="component" value="Unplaced"/>
</dbReference>
<keyword evidence="1" id="KW-0597">Phosphoprotein</keyword>
<feature type="compositionally biased region" description="Low complexity" evidence="3">
    <location>
        <begin position="386"/>
        <end position="402"/>
    </location>
</feature>
<evidence type="ECO:0000313" key="5">
    <source>
        <dbReference type="Ensembl" id="ENSCAFP00020030129.1"/>
    </source>
</evidence>
<proteinExistence type="predicted"/>
<dbReference type="PANTHER" id="PTHR16154">
    <property type="entry name" value="NEURABIN"/>
    <property type="match status" value="1"/>
</dbReference>
<feature type="region of interest" description="Disordered" evidence="3">
    <location>
        <begin position="178"/>
        <end position="448"/>
    </location>
</feature>
<dbReference type="GO" id="GO:0030425">
    <property type="term" value="C:dendrite"/>
    <property type="evidence" value="ECO:0007669"/>
    <property type="project" value="TreeGrafter"/>
</dbReference>
<dbReference type="PROSITE" id="PS50105">
    <property type="entry name" value="SAM_DOMAIN"/>
    <property type="match status" value="1"/>
</dbReference>
<accession>A0A8C0LH38</accession>
<dbReference type="PANTHER" id="PTHR16154:SF28">
    <property type="entry name" value="STERILE ALPHA MOTIF DOMAIN-CONTAINING PROTEIN 14"/>
    <property type="match status" value="1"/>
</dbReference>
<dbReference type="GO" id="GO:0019722">
    <property type="term" value="P:calcium-mediated signaling"/>
    <property type="evidence" value="ECO:0007669"/>
    <property type="project" value="TreeGrafter"/>
</dbReference>
<organism evidence="5 6">
    <name type="scientific">Canis lupus dingo</name>
    <name type="common">dingo</name>
    <dbReference type="NCBI Taxonomy" id="286419"/>
    <lineage>
        <taxon>Eukaryota</taxon>
        <taxon>Metazoa</taxon>
        <taxon>Chordata</taxon>
        <taxon>Craniata</taxon>
        <taxon>Vertebrata</taxon>
        <taxon>Euteleostomi</taxon>
        <taxon>Mammalia</taxon>
        <taxon>Eutheria</taxon>
        <taxon>Laurasiatheria</taxon>
        <taxon>Carnivora</taxon>
        <taxon>Caniformia</taxon>
        <taxon>Canidae</taxon>
        <taxon>Canis</taxon>
    </lineage>
</organism>
<keyword evidence="2" id="KW-0175">Coiled coil</keyword>
<dbReference type="InterPro" id="IPR043446">
    <property type="entry name" value="Neurabin-like"/>
</dbReference>
<dbReference type="SMART" id="SM00454">
    <property type="entry name" value="SAM"/>
    <property type="match status" value="1"/>
</dbReference>
<protein>
    <submittedName>
        <fullName evidence="5">Sterile alpha motif domain containing 14</fullName>
    </submittedName>
</protein>
<dbReference type="GO" id="GO:0015629">
    <property type="term" value="C:actin cytoskeleton"/>
    <property type="evidence" value="ECO:0007669"/>
    <property type="project" value="TreeGrafter"/>
</dbReference>
<dbReference type="GO" id="GO:0005737">
    <property type="term" value="C:cytoplasm"/>
    <property type="evidence" value="ECO:0007669"/>
    <property type="project" value="TreeGrafter"/>
</dbReference>